<keyword evidence="8 11" id="KW-1133">Transmembrane helix</keyword>
<feature type="transmembrane region" description="Helical" evidence="11">
    <location>
        <begin position="95"/>
        <end position="117"/>
    </location>
</feature>
<evidence type="ECO:0000256" key="7">
    <source>
        <dbReference type="ARBA" id="ARBA00022833"/>
    </source>
</evidence>
<dbReference type="GO" id="GO:0006508">
    <property type="term" value="P:proteolysis"/>
    <property type="evidence" value="ECO:0007669"/>
    <property type="project" value="UniProtKB-KW"/>
</dbReference>
<dbReference type="GO" id="GO:0004222">
    <property type="term" value="F:metalloendopeptidase activity"/>
    <property type="evidence" value="ECO:0007669"/>
    <property type="project" value="InterPro"/>
</dbReference>
<dbReference type="CDD" id="cd06163">
    <property type="entry name" value="S2P-M50_PDZ_RseP-like"/>
    <property type="match status" value="1"/>
</dbReference>
<evidence type="ECO:0000256" key="3">
    <source>
        <dbReference type="ARBA" id="ARBA00007931"/>
    </source>
</evidence>
<name>A0AAE3XBF2_9DEIO</name>
<feature type="transmembrane region" description="Helical" evidence="11">
    <location>
        <begin position="314"/>
        <end position="335"/>
    </location>
</feature>
<evidence type="ECO:0000256" key="2">
    <source>
        <dbReference type="ARBA" id="ARBA00004141"/>
    </source>
</evidence>
<keyword evidence="7" id="KW-0862">Zinc</keyword>
<dbReference type="RefSeq" id="WP_309854847.1">
    <property type="nucleotide sequence ID" value="NZ_JAVDQJ010000005.1"/>
</dbReference>
<protein>
    <submittedName>
        <fullName evidence="13">Regulator of sigma E protease</fullName>
        <ecNumber evidence="13">3.4.24.-</ecNumber>
    </submittedName>
</protein>
<sequence length="339" mass="35553">MSIVAFVVMLLTAVGIHELGHLLAARALGVRVPIFSIGLGRALWARTYRGTEWRLSLLPLGGYVKIDGMEAEELEDGSYQRAAHGYDALRTPGRLAILLAGPLANILLALILLTAGFSWQQMHTRTLHVQTSQLATLRAGDVIVGVNDMTLDEVTAARLNTQVTAAPLRLNVRRAGGLITVPVARGPALPFTFETRASGGPAALGPSLRRALDLTASALPATLDGMKKLAGAATHLDAANLSDTGVSGPIGSARLIGDLGTNPAMLVLLAGTLNLSLAYFNLLPIPGLDGGRAAVHLTEAVIRRRLSPAVEHRVTLAGIALLLVIIVFVTLGDLLSLRG</sequence>
<dbReference type="InterPro" id="IPR036034">
    <property type="entry name" value="PDZ_sf"/>
</dbReference>
<keyword evidence="9" id="KW-0482">Metalloprotease</keyword>
<evidence type="ECO:0000256" key="9">
    <source>
        <dbReference type="ARBA" id="ARBA00023049"/>
    </source>
</evidence>
<dbReference type="EC" id="3.4.24.-" evidence="13"/>
<evidence type="ECO:0000256" key="10">
    <source>
        <dbReference type="ARBA" id="ARBA00023136"/>
    </source>
</evidence>
<evidence type="ECO:0000259" key="12">
    <source>
        <dbReference type="Pfam" id="PF02163"/>
    </source>
</evidence>
<keyword evidence="5 11" id="KW-0812">Transmembrane</keyword>
<evidence type="ECO:0000256" key="6">
    <source>
        <dbReference type="ARBA" id="ARBA00022801"/>
    </source>
</evidence>
<dbReference type="EMBL" id="JAVDQK010000004">
    <property type="protein sequence ID" value="MDR6218397.1"/>
    <property type="molecule type" value="Genomic_DNA"/>
</dbReference>
<keyword evidence="4 13" id="KW-0645">Protease</keyword>
<evidence type="ECO:0000256" key="11">
    <source>
        <dbReference type="SAM" id="Phobius"/>
    </source>
</evidence>
<evidence type="ECO:0000256" key="4">
    <source>
        <dbReference type="ARBA" id="ARBA00022670"/>
    </source>
</evidence>
<dbReference type="SUPFAM" id="SSF50156">
    <property type="entry name" value="PDZ domain-like"/>
    <property type="match status" value="1"/>
</dbReference>
<dbReference type="GO" id="GO:0016020">
    <property type="term" value="C:membrane"/>
    <property type="evidence" value="ECO:0007669"/>
    <property type="project" value="UniProtKB-SubCell"/>
</dbReference>
<dbReference type="AlphaFoldDB" id="A0AAE3XBF2"/>
<dbReference type="PANTHER" id="PTHR42837">
    <property type="entry name" value="REGULATOR OF SIGMA-E PROTEASE RSEP"/>
    <property type="match status" value="1"/>
</dbReference>
<gene>
    <name evidence="13" type="ORF">J2Y00_001960</name>
</gene>
<evidence type="ECO:0000256" key="8">
    <source>
        <dbReference type="ARBA" id="ARBA00022989"/>
    </source>
</evidence>
<comment type="subcellular location">
    <subcellularLocation>
        <location evidence="2">Membrane</location>
        <topology evidence="2">Multi-pass membrane protein</topology>
    </subcellularLocation>
</comment>
<evidence type="ECO:0000313" key="14">
    <source>
        <dbReference type="Proteomes" id="UP001185331"/>
    </source>
</evidence>
<keyword evidence="10 11" id="KW-0472">Membrane</keyword>
<feature type="transmembrane region" description="Helical" evidence="11">
    <location>
        <begin position="264"/>
        <end position="282"/>
    </location>
</feature>
<feature type="domain" description="Peptidase M50" evidence="12">
    <location>
        <begin position="5"/>
        <end position="324"/>
    </location>
</feature>
<evidence type="ECO:0000256" key="1">
    <source>
        <dbReference type="ARBA" id="ARBA00001947"/>
    </source>
</evidence>
<dbReference type="Pfam" id="PF02163">
    <property type="entry name" value="Peptidase_M50"/>
    <property type="match status" value="1"/>
</dbReference>
<dbReference type="Proteomes" id="UP001185331">
    <property type="component" value="Unassembled WGS sequence"/>
</dbReference>
<dbReference type="InterPro" id="IPR008915">
    <property type="entry name" value="Peptidase_M50"/>
</dbReference>
<keyword evidence="6 13" id="KW-0378">Hydrolase</keyword>
<comment type="cofactor">
    <cofactor evidence="1">
        <name>Zn(2+)</name>
        <dbReference type="ChEBI" id="CHEBI:29105"/>
    </cofactor>
</comment>
<reference evidence="13" key="1">
    <citation type="submission" date="2023-07" db="EMBL/GenBank/DDBJ databases">
        <title>Sorghum-associated microbial communities from plants grown in Nebraska, USA.</title>
        <authorList>
            <person name="Schachtman D."/>
        </authorList>
    </citation>
    <scope>NUCLEOTIDE SEQUENCE</scope>
    <source>
        <strain evidence="13">BE330</strain>
    </source>
</reference>
<evidence type="ECO:0000256" key="5">
    <source>
        <dbReference type="ARBA" id="ARBA00022692"/>
    </source>
</evidence>
<organism evidence="13 14">
    <name type="scientific">Deinococcus soli</name>
    <name type="common">ex Cha et al. 2016</name>
    <dbReference type="NCBI Taxonomy" id="1309411"/>
    <lineage>
        <taxon>Bacteria</taxon>
        <taxon>Thermotogati</taxon>
        <taxon>Deinococcota</taxon>
        <taxon>Deinococci</taxon>
        <taxon>Deinococcales</taxon>
        <taxon>Deinococcaceae</taxon>
        <taxon>Deinococcus</taxon>
    </lineage>
</organism>
<proteinExistence type="inferred from homology"/>
<comment type="caution">
    <text evidence="13">The sequence shown here is derived from an EMBL/GenBank/DDBJ whole genome shotgun (WGS) entry which is preliminary data.</text>
</comment>
<accession>A0AAE3XBF2</accession>
<comment type="similarity">
    <text evidence="3">Belongs to the peptidase M50B family.</text>
</comment>
<evidence type="ECO:0000313" key="13">
    <source>
        <dbReference type="EMBL" id="MDR6218397.1"/>
    </source>
</evidence>
<dbReference type="PANTHER" id="PTHR42837:SF2">
    <property type="entry name" value="MEMBRANE METALLOPROTEASE ARASP2, CHLOROPLASTIC-RELATED"/>
    <property type="match status" value="1"/>
</dbReference>
<dbReference type="InterPro" id="IPR004387">
    <property type="entry name" value="Pept_M50_Zn"/>
</dbReference>